<feature type="domain" description="Glyoxalase-like" evidence="2">
    <location>
        <begin position="167"/>
        <end position="241"/>
    </location>
</feature>
<dbReference type="Gene3D" id="3.10.180.10">
    <property type="entry name" value="2,3-Dihydroxybiphenyl 1,2-Dioxygenase, domain 1"/>
    <property type="match status" value="2"/>
</dbReference>
<reference evidence="3 4" key="1">
    <citation type="submission" date="2020-05" db="EMBL/GenBank/DDBJ databases">
        <title>Nakamurella sp. DB0629 isolated from air conditioner.</title>
        <authorList>
            <person name="Kim D.H."/>
            <person name="Kim D.-U."/>
        </authorList>
    </citation>
    <scope>NUCLEOTIDE SEQUENCE [LARGE SCALE GENOMIC DNA]</scope>
    <source>
        <strain evidence="3 4">DB0629</strain>
    </source>
</reference>
<dbReference type="EMBL" id="JABEND010000013">
    <property type="protein sequence ID" value="NNG37436.1"/>
    <property type="molecule type" value="Genomic_DNA"/>
</dbReference>
<accession>A0A849ACX5</accession>
<evidence type="ECO:0000313" key="3">
    <source>
        <dbReference type="EMBL" id="NNG37436.1"/>
    </source>
</evidence>
<dbReference type="SUPFAM" id="SSF54593">
    <property type="entry name" value="Glyoxalase/Bleomycin resistance protein/Dihydroxybiphenyl dioxygenase"/>
    <property type="match status" value="2"/>
</dbReference>
<dbReference type="Proteomes" id="UP000562984">
    <property type="component" value="Unassembled WGS sequence"/>
</dbReference>
<dbReference type="PANTHER" id="PTHR33993">
    <property type="entry name" value="GLYOXALASE-RELATED"/>
    <property type="match status" value="1"/>
</dbReference>
<evidence type="ECO:0000313" key="4">
    <source>
        <dbReference type="Proteomes" id="UP000562984"/>
    </source>
</evidence>
<comment type="caution">
    <text evidence="3">The sequence shown here is derived from an EMBL/GenBank/DDBJ whole genome shotgun (WGS) entry which is preliminary data.</text>
</comment>
<gene>
    <name evidence="3" type="ORF">HKD39_17365</name>
</gene>
<protein>
    <recommendedName>
        <fullName evidence="2">Glyoxalase-like domain-containing protein</fullName>
    </recommendedName>
</protein>
<keyword evidence="4" id="KW-1185">Reference proteome</keyword>
<evidence type="ECO:0000256" key="1">
    <source>
        <dbReference type="SAM" id="MobiDB-lite"/>
    </source>
</evidence>
<dbReference type="InterPro" id="IPR041581">
    <property type="entry name" value="Glyoxalase_6"/>
</dbReference>
<dbReference type="InterPro" id="IPR029068">
    <property type="entry name" value="Glyas_Bleomycin-R_OHBP_Dase"/>
</dbReference>
<dbReference type="InterPro" id="IPR052164">
    <property type="entry name" value="Anthracycline_SecMetBiosynth"/>
</dbReference>
<proteinExistence type="predicted"/>
<evidence type="ECO:0000259" key="2">
    <source>
        <dbReference type="Pfam" id="PF18029"/>
    </source>
</evidence>
<organism evidence="3 4">
    <name type="scientific">Nakamurella aerolata</name>
    <dbReference type="NCBI Taxonomy" id="1656892"/>
    <lineage>
        <taxon>Bacteria</taxon>
        <taxon>Bacillati</taxon>
        <taxon>Actinomycetota</taxon>
        <taxon>Actinomycetes</taxon>
        <taxon>Nakamurellales</taxon>
        <taxon>Nakamurellaceae</taxon>
        <taxon>Nakamurella</taxon>
    </lineage>
</organism>
<sequence length="251" mass="25846">MPRRTSYRAGTPCWIDCLTTDPTGFAGFFAELFGWTLEGEDGYRLIQGRSGLIGGCGRAPMGSGASAWTVYYASAHLPDDLKTLSAHGFRVVMPAWQAAAGQLALVACTDTGVVAGLFHGAHDEGVVVTAEPGSWCGTVLYAAPEPTAGVTPELLSTLLTTEPDAATNPDAGAEPDAATEPEVTADPLLPQRFSGSGPAGWAPVFGVSSLPQTQRRAVAAGAEVVDADAAGQALLRDPWGALVGLRELAHA</sequence>
<dbReference type="PANTHER" id="PTHR33993:SF14">
    <property type="entry name" value="GB|AAF24581.1"/>
    <property type="match status" value="1"/>
</dbReference>
<dbReference type="RefSeq" id="WP_171201130.1">
    <property type="nucleotide sequence ID" value="NZ_JABEND010000013.1"/>
</dbReference>
<dbReference type="AlphaFoldDB" id="A0A849ACX5"/>
<dbReference type="Pfam" id="PF18029">
    <property type="entry name" value="Glyoxalase_6"/>
    <property type="match status" value="1"/>
</dbReference>
<name>A0A849ACX5_9ACTN</name>
<feature type="region of interest" description="Disordered" evidence="1">
    <location>
        <begin position="163"/>
        <end position="182"/>
    </location>
</feature>